<evidence type="ECO:0000313" key="9">
    <source>
        <dbReference type="EMBL" id="TDR40772.1"/>
    </source>
</evidence>
<keyword evidence="5" id="KW-0136">Cellulose degradation</keyword>
<dbReference type="EC" id="3.2.1.4" evidence="3"/>
<dbReference type="Pfam" id="PF01270">
    <property type="entry name" value="Glyco_hydro_8"/>
    <property type="match status" value="1"/>
</dbReference>
<name>A0A4R6YRU7_9GAMM</name>
<organism evidence="9 10">
    <name type="scientific">Tahibacter aquaticus</name>
    <dbReference type="NCBI Taxonomy" id="520092"/>
    <lineage>
        <taxon>Bacteria</taxon>
        <taxon>Pseudomonadati</taxon>
        <taxon>Pseudomonadota</taxon>
        <taxon>Gammaproteobacteria</taxon>
        <taxon>Lysobacterales</taxon>
        <taxon>Rhodanobacteraceae</taxon>
        <taxon>Tahibacter</taxon>
    </lineage>
</organism>
<evidence type="ECO:0000256" key="2">
    <source>
        <dbReference type="ARBA" id="ARBA00009209"/>
    </source>
</evidence>
<evidence type="ECO:0000256" key="8">
    <source>
        <dbReference type="SAM" id="SignalP"/>
    </source>
</evidence>
<gene>
    <name evidence="9" type="ORF">DFR29_11286</name>
</gene>
<comment type="similarity">
    <text evidence="2">Belongs to the glycosyl hydrolase 8 (cellulase D) family.</text>
</comment>
<dbReference type="PRINTS" id="PR00735">
    <property type="entry name" value="GLHYDRLASE8"/>
</dbReference>
<dbReference type="GO" id="GO:0008810">
    <property type="term" value="F:cellulase activity"/>
    <property type="evidence" value="ECO:0007669"/>
    <property type="project" value="UniProtKB-EC"/>
</dbReference>
<dbReference type="Proteomes" id="UP000295293">
    <property type="component" value="Unassembled WGS sequence"/>
</dbReference>
<evidence type="ECO:0000256" key="3">
    <source>
        <dbReference type="ARBA" id="ARBA00012601"/>
    </source>
</evidence>
<proteinExistence type="inferred from homology"/>
<dbReference type="AlphaFoldDB" id="A0A4R6YRU7"/>
<evidence type="ECO:0000256" key="7">
    <source>
        <dbReference type="ARBA" id="ARBA00023326"/>
    </source>
</evidence>
<evidence type="ECO:0000256" key="5">
    <source>
        <dbReference type="ARBA" id="ARBA00023001"/>
    </source>
</evidence>
<keyword evidence="10" id="KW-1185">Reference proteome</keyword>
<accession>A0A4R6YRU7</accession>
<dbReference type="InterPro" id="IPR002037">
    <property type="entry name" value="Glyco_hydro_8"/>
</dbReference>
<dbReference type="RefSeq" id="WP_166654196.1">
    <property type="nucleotide sequence ID" value="NZ_SNZH01000012.1"/>
</dbReference>
<dbReference type="InterPro" id="IPR012341">
    <property type="entry name" value="6hp_glycosidase-like_sf"/>
</dbReference>
<sequence length="427" mass="45672">MRRLILLALAAATSGAAQAQTPAFPFPQHVHYAAGSIRPSHRSQAQLDQDVRDAYARWKTAYLRAAGTDGSGNPRYRVLCNTDGNGNTVSEGQGYGLVIVSLMAGSEADAATIAAGLWRYVDAHRSGIDNRLMSWNISAAGQAQQGNDSAFDGDNDIALGLLLAAKQWPSGAAIDFRAKALDMLAGQAASVMGPASHLPLLGDWVSPDDATYNQYSVRPSDFMPAHFYNFAAAHTVPIWQQAVAATTAAVEHLQTTYAPATGLLPDFTVRESAGSSQLKPAAANFLEGPHDGHYNYNAGRVPWRLATHALLHDDANAARQARRISLWAASSSGGVATNIRPGYLLDGTPIATNYFSSFFAAPIGVAAMVTPSQQSWLNAVYESVRTRQEGYYEDSVALLALMTMAGTYWDPIAIDRIFADGVQRITP</sequence>
<dbReference type="EMBL" id="SNZH01000012">
    <property type="protein sequence ID" value="TDR40772.1"/>
    <property type="molecule type" value="Genomic_DNA"/>
</dbReference>
<keyword evidence="8" id="KW-0732">Signal</keyword>
<feature type="signal peptide" evidence="8">
    <location>
        <begin position="1"/>
        <end position="19"/>
    </location>
</feature>
<evidence type="ECO:0000256" key="6">
    <source>
        <dbReference type="ARBA" id="ARBA00023295"/>
    </source>
</evidence>
<evidence type="ECO:0000313" key="10">
    <source>
        <dbReference type="Proteomes" id="UP000295293"/>
    </source>
</evidence>
<dbReference type="Gene3D" id="1.50.10.10">
    <property type="match status" value="1"/>
</dbReference>
<keyword evidence="7" id="KW-0624">Polysaccharide degradation</keyword>
<evidence type="ECO:0000256" key="1">
    <source>
        <dbReference type="ARBA" id="ARBA00000966"/>
    </source>
</evidence>
<dbReference type="SUPFAM" id="SSF48208">
    <property type="entry name" value="Six-hairpin glycosidases"/>
    <property type="match status" value="1"/>
</dbReference>
<evidence type="ECO:0000256" key="4">
    <source>
        <dbReference type="ARBA" id="ARBA00022801"/>
    </source>
</evidence>
<dbReference type="GO" id="GO:0030245">
    <property type="term" value="P:cellulose catabolic process"/>
    <property type="evidence" value="ECO:0007669"/>
    <property type="project" value="UniProtKB-KW"/>
</dbReference>
<keyword evidence="7" id="KW-0119">Carbohydrate metabolism</keyword>
<reference evidence="9 10" key="1">
    <citation type="submission" date="2019-03" db="EMBL/GenBank/DDBJ databases">
        <title>Genomic Encyclopedia of Type Strains, Phase IV (KMG-IV): sequencing the most valuable type-strain genomes for metagenomic binning, comparative biology and taxonomic classification.</title>
        <authorList>
            <person name="Goeker M."/>
        </authorList>
    </citation>
    <scope>NUCLEOTIDE SEQUENCE [LARGE SCALE GENOMIC DNA]</scope>
    <source>
        <strain evidence="9 10">DSM 21667</strain>
    </source>
</reference>
<keyword evidence="4 9" id="KW-0378">Hydrolase</keyword>
<comment type="caution">
    <text evidence="9">The sequence shown here is derived from an EMBL/GenBank/DDBJ whole genome shotgun (WGS) entry which is preliminary data.</text>
</comment>
<comment type="catalytic activity">
    <reaction evidence="1">
        <text>Endohydrolysis of (1-&gt;4)-beta-D-glucosidic linkages in cellulose, lichenin and cereal beta-D-glucans.</text>
        <dbReference type="EC" id="3.2.1.4"/>
    </reaction>
</comment>
<keyword evidence="6" id="KW-0326">Glycosidase</keyword>
<feature type="chain" id="PRO_5020454157" description="cellulase" evidence="8">
    <location>
        <begin position="20"/>
        <end position="427"/>
    </location>
</feature>
<protein>
    <recommendedName>
        <fullName evidence="3">cellulase</fullName>
        <ecNumber evidence="3">3.2.1.4</ecNumber>
    </recommendedName>
</protein>
<dbReference type="InterPro" id="IPR008928">
    <property type="entry name" value="6-hairpin_glycosidase_sf"/>
</dbReference>